<name>A0A4Q2SJB6_9ACTN</name>
<dbReference type="AlphaFoldDB" id="A0A4Q2SJB6"/>
<dbReference type="Proteomes" id="UP000293291">
    <property type="component" value="Unassembled WGS sequence"/>
</dbReference>
<organism evidence="1 2">
    <name type="scientific">Nocardioides ganghwensis</name>
    <dbReference type="NCBI Taxonomy" id="252230"/>
    <lineage>
        <taxon>Bacteria</taxon>
        <taxon>Bacillati</taxon>
        <taxon>Actinomycetota</taxon>
        <taxon>Actinomycetes</taxon>
        <taxon>Propionibacteriales</taxon>
        <taxon>Nocardioidaceae</taxon>
        <taxon>Nocardioides</taxon>
    </lineage>
</organism>
<dbReference type="OrthoDB" id="4485313at2"/>
<evidence type="ECO:0000313" key="1">
    <source>
        <dbReference type="EMBL" id="RYC04049.1"/>
    </source>
</evidence>
<comment type="caution">
    <text evidence="1">The sequence shown here is derived from an EMBL/GenBank/DDBJ whole genome shotgun (WGS) entry which is preliminary data.</text>
</comment>
<dbReference type="RefSeq" id="WP_129453646.1">
    <property type="nucleotide sequence ID" value="NZ_JACXYX010000007.1"/>
</dbReference>
<dbReference type="EMBL" id="SDWU01000003">
    <property type="protein sequence ID" value="RYC04049.1"/>
    <property type="molecule type" value="Genomic_DNA"/>
</dbReference>
<sequence>MTWHGVVEPDYFQLYARRGEASMPDVSLETYERRLWSDGGFVVVSTFRKFGTTPVSVDVVGNEPGTPAEHWQHVAEVSLDGDGPLEVLSWDDAGPRSRHELPAGPVRLRVHWGGLVSGLPEGMERQGVSDEHLALVVWPAPSAPFAVLREWDGWPW</sequence>
<evidence type="ECO:0000313" key="2">
    <source>
        <dbReference type="Proteomes" id="UP000293291"/>
    </source>
</evidence>
<gene>
    <name evidence="1" type="ORF">EUA07_03695</name>
</gene>
<keyword evidence="2" id="KW-1185">Reference proteome</keyword>
<proteinExistence type="predicted"/>
<reference evidence="1 2" key="1">
    <citation type="submission" date="2019-01" db="EMBL/GenBank/DDBJ databases">
        <title>Novel species of Nocardioides.</title>
        <authorList>
            <person name="Liu Q."/>
            <person name="Xin Y.-H."/>
        </authorList>
    </citation>
    <scope>NUCLEOTIDE SEQUENCE [LARGE SCALE GENOMIC DNA]</scope>
    <source>
        <strain evidence="1 2">CGMCC 4.6875</strain>
    </source>
</reference>
<protein>
    <submittedName>
        <fullName evidence="1">Uncharacterized protein</fullName>
    </submittedName>
</protein>
<accession>A0A4Q2SJB6</accession>